<dbReference type="AlphaFoldDB" id="A0A6P6XK73"/>
<dbReference type="CDD" id="cd00112">
    <property type="entry name" value="LDLa"/>
    <property type="match status" value="1"/>
</dbReference>
<dbReference type="OrthoDB" id="6511229at2759"/>
<dbReference type="InterPro" id="IPR002172">
    <property type="entry name" value="LDrepeatLR_classA_rpt"/>
</dbReference>
<dbReference type="PROSITE" id="PS50068">
    <property type="entry name" value="LDLRA_2"/>
    <property type="match status" value="1"/>
</dbReference>
<feature type="compositionally biased region" description="Low complexity" evidence="3">
    <location>
        <begin position="22"/>
        <end position="41"/>
    </location>
</feature>
<keyword evidence="4" id="KW-0732">Signal</keyword>
<feature type="region of interest" description="Disordered" evidence="3">
    <location>
        <begin position="22"/>
        <end position="96"/>
    </location>
</feature>
<dbReference type="InParanoid" id="A0A6P6XK73"/>
<evidence type="ECO:0000313" key="6">
    <source>
        <dbReference type="RefSeq" id="XP_027193925.1"/>
    </source>
</evidence>
<evidence type="ECO:0000256" key="2">
    <source>
        <dbReference type="PROSITE-ProRule" id="PRU00124"/>
    </source>
</evidence>
<keyword evidence="5" id="KW-1185">Reference proteome</keyword>
<dbReference type="InterPro" id="IPR036055">
    <property type="entry name" value="LDL_receptor-like_sf"/>
</dbReference>
<name>A0A6P6XK73_DERPT</name>
<reference evidence="6" key="1">
    <citation type="submission" date="2025-08" db="UniProtKB">
        <authorList>
            <consortium name="RefSeq"/>
        </authorList>
    </citation>
    <scope>IDENTIFICATION</scope>
    <source>
        <strain evidence="6">Airmid</strain>
    </source>
</reference>
<dbReference type="RefSeq" id="XP_027193925.1">
    <property type="nucleotide sequence ID" value="XM_027338124.1"/>
</dbReference>
<evidence type="ECO:0000256" key="3">
    <source>
        <dbReference type="SAM" id="MobiDB-lite"/>
    </source>
</evidence>
<dbReference type="Gene3D" id="2.40.128.620">
    <property type="match status" value="1"/>
</dbReference>
<organism evidence="5 6">
    <name type="scientific">Dermatophagoides pteronyssinus</name>
    <name type="common">European house dust mite</name>
    <dbReference type="NCBI Taxonomy" id="6956"/>
    <lineage>
        <taxon>Eukaryota</taxon>
        <taxon>Metazoa</taxon>
        <taxon>Ecdysozoa</taxon>
        <taxon>Arthropoda</taxon>
        <taxon>Chelicerata</taxon>
        <taxon>Arachnida</taxon>
        <taxon>Acari</taxon>
        <taxon>Acariformes</taxon>
        <taxon>Sarcoptiformes</taxon>
        <taxon>Astigmata</taxon>
        <taxon>Psoroptidia</taxon>
        <taxon>Analgoidea</taxon>
        <taxon>Pyroglyphidae</taxon>
        <taxon>Dermatophagoidinae</taxon>
        <taxon>Dermatophagoides</taxon>
    </lineage>
</organism>
<sequence length="187" mass="20893">MIKSFALMLAMIAMAIAMPSSHIETSNESTTISSDESSRTTYDWGKHTGTNDHGQTRTTFDWGKYTSTSTTDPNVETTTHSDHDHDHDHDDDDRHRCGSGKYSCAGTIGMCIDINQICNSQIDCPNGDDEDPKVCHFQQPSRKQNALRINRFSGTGFQLHIGTMKIDSKSKVKLFNQDSDNTETRRA</sequence>
<dbReference type="PROSITE" id="PS01209">
    <property type="entry name" value="LDLRA_1"/>
    <property type="match status" value="1"/>
</dbReference>
<proteinExistence type="predicted"/>
<dbReference type="SUPFAM" id="SSF57424">
    <property type="entry name" value="LDL receptor-like module"/>
    <property type="match status" value="1"/>
</dbReference>
<feature type="compositionally biased region" description="Polar residues" evidence="3">
    <location>
        <begin position="51"/>
        <end position="78"/>
    </location>
</feature>
<dbReference type="SMART" id="SM00192">
    <property type="entry name" value="LDLa"/>
    <property type="match status" value="1"/>
</dbReference>
<evidence type="ECO:0000256" key="4">
    <source>
        <dbReference type="SAM" id="SignalP"/>
    </source>
</evidence>
<dbReference type="OMA" id="WGKHTST"/>
<evidence type="ECO:0000256" key="1">
    <source>
        <dbReference type="ARBA" id="ARBA00023157"/>
    </source>
</evidence>
<feature type="compositionally biased region" description="Basic and acidic residues" evidence="3">
    <location>
        <begin position="79"/>
        <end position="96"/>
    </location>
</feature>
<feature type="signal peptide" evidence="4">
    <location>
        <begin position="1"/>
        <end position="17"/>
    </location>
</feature>
<dbReference type="Proteomes" id="UP000515146">
    <property type="component" value="Unplaced"/>
</dbReference>
<keyword evidence="1" id="KW-1015">Disulfide bond</keyword>
<accession>A0A6P6XK73</accession>
<gene>
    <name evidence="6" type="primary">LOC113788656</name>
</gene>
<dbReference type="InterPro" id="IPR023415">
    <property type="entry name" value="LDLR_class-A_CS"/>
</dbReference>
<feature type="chain" id="PRO_5028100296" evidence="4">
    <location>
        <begin position="18"/>
        <end position="187"/>
    </location>
</feature>
<dbReference type="KEGG" id="dpte:113788656"/>
<comment type="caution">
    <text evidence="2">Lacks conserved residue(s) required for the propagation of feature annotation.</text>
</comment>
<evidence type="ECO:0000313" key="5">
    <source>
        <dbReference type="Proteomes" id="UP000515146"/>
    </source>
</evidence>
<protein>
    <submittedName>
        <fullName evidence="6">Uncharacterized protein LOC113788656</fullName>
    </submittedName>
</protein>